<dbReference type="PANTHER" id="PTHR11604">
    <property type="entry name" value="PROFILIN"/>
    <property type="match status" value="1"/>
</dbReference>
<dbReference type="Gene3D" id="3.30.450.30">
    <property type="entry name" value="Dynein light chain 2a, cytoplasmic"/>
    <property type="match status" value="1"/>
</dbReference>
<evidence type="ECO:0000256" key="2">
    <source>
        <dbReference type="ARBA" id="ARBA00010058"/>
    </source>
</evidence>
<dbReference type="PROSITE" id="PS00414">
    <property type="entry name" value="PROFILIN"/>
    <property type="match status" value="1"/>
</dbReference>
<dbReference type="InterPro" id="IPR027310">
    <property type="entry name" value="Profilin_CS"/>
</dbReference>
<evidence type="ECO:0008006" key="8">
    <source>
        <dbReference type="Google" id="ProtNLM"/>
    </source>
</evidence>
<dbReference type="PANTHER" id="PTHR11604:SF35">
    <property type="entry name" value="PROFILIN-3"/>
    <property type="match status" value="1"/>
</dbReference>
<evidence type="ECO:0000256" key="5">
    <source>
        <dbReference type="ARBA" id="ARBA00023212"/>
    </source>
</evidence>
<dbReference type="InterPro" id="IPR005455">
    <property type="entry name" value="PFN_euk"/>
</dbReference>
<dbReference type="InterPro" id="IPR036140">
    <property type="entry name" value="PFN_sf"/>
</dbReference>
<dbReference type="EMBL" id="MTKT01002520">
    <property type="protein sequence ID" value="OWM77773.1"/>
    <property type="molecule type" value="Genomic_DNA"/>
</dbReference>
<keyword evidence="4" id="KW-0009">Actin-binding</keyword>
<organism evidence="6 7">
    <name type="scientific">Punica granatum</name>
    <name type="common">Pomegranate</name>
    <dbReference type="NCBI Taxonomy" id="22663"/>
    <lineage>
        <taxon>Eukaryota</taxon>
        <taxon>Viridiplantae</taxon>
        <taxon>Streptophyta</taxon>
        <taxon>Embryophyta</taxon>
        <taxon>Tracheophyta</taxon>
        <taxon>Spermatophyta</taxon>
        <taxon>Magnoliopsida</taxon>
        <taxon>eudicotyledons</taxon>
        <taxon>Gunneridae</taxon>
        <taxon>Pentapetalae</taxon>
        <taxon>rosids</taxon>
        <taxon>malvids</taxon>
        <taxon>Myrtales</taxon>
        <taxon>Lythraceae</taxon>
        <taxon>Punica</taxon>
    </lineage>
</organism>
<dbReference type="GO" id="GO:0003785">
    <property type="term" value="F:actin monomer binding"/>
    <property type="evidence" value="ECO:0007669"/>
    <property type="project" value="TreeGrafter"/>
</dbReference>
<evidence type="ECO:0000313" key="7">
    <source>
        <dbReference type="Proteomes" id="UP000197138"/>
    </source>
</evidence>
<dbReference type="PRINTS" id="PR01640">
    <property type="entry name" value="PROFILINPLNT"/>
</dbReference>
<dbReference type="Pfam" id="PF00235">
    <property type="entry name" value="Profilin"/>
    <property type="match status" value="1"/>
</dbReference>
<gene>
    <name evidence="6" type="ORF">CDL15_Pgr012475</name>
</gene>
<keyword evidence="3" id="KW-0963">Cytoplasm</keyword>
<evidence type="ECO:0000256" key="1">
    <source>
        <dbReference type="ARBA" id="ARBA00004245"/>
    </source>
</evidence>
<comment type="subcellular location">
    <subcellularLocation>
        <location evidence="1">Cytoplasm</location>
        <location evidence="1">Cytoskeleton</location>
    </subcellularLocation>
</comment>
<comment type="similarity">
    <text evidence="2">Belongs to the profilin family.</text>
</comment>
<sequence length="74" mass="8153">MSWQTYVDEHLMCDIDGHHLASAAIIGQDGSIWAQSSGFPQVLSLSFSFLCPLYHLSLIWWGPVSLISSVTSDV</sequence>
<evidence type="ECO:0000313" key="6">
    <source>
        <dbReference type="EMBL" id="OWM77773.1"/>
    </source>
</evidence>
<name>A0A218WYP8_PUNGR</name>
<evidence type="ECO:0000256" key="3">
    <source>
        <dbReference type="ARBA" id="ARBA00022490"/>
    </source>
</evidence>
<dbReference type="GO" id="GO:0005856">
    <property type="term" value="C:cytoskeleton"/>
    <property type="evidence" value="ECO:0007669"/>
    <property type="project" value="UniProtKB-SubCell"/>
</dbReference>
<comment type="caution">
    <text evidence="6">The sequence shown here is derived from an EMBL/GenBank/DDBJ whole genome shotgun (WGS) entry which is preliminary data.</text>
</comment>
<reference evidence="7" key="1">
    <citation type="journal article" date="2017" name="Plant J.">
        <title>The pomegranate (Punica granatum L.) genome and the genomics of punicalagin biosynthesis.</title>
        <authorList>
            <person name="Qin G."/>
            <person name="Xu C."/>
            <person name="Ming R."/>
            <person name="Tang H."/>
            <person name="Guyot R."/>
            <person name="Kramer E.M."/>
            <person name="Hu Y."/>
            <person name="Yi X."/>
            <person name="Qi Y."/>
            <person name="Xu X."/>
            <person name="Gao Z."/>
            <person name="Pan H."/>
            <person name="Jian J."/>
            <person name="Tian Y."/>
            <person name="Yue Z."/>
            <person name="Xu Y."/>
        </authorList>
    </citation>
    <scope>NUCLEOTIDE SEQUENCE [LARGE SCALE GENOMIC DNA]</scope>
    <source>
        <strain evidence="7">cv. Dabenzi</strain>
    </source>
</reference>
<dbReference type="InterPro" id="IPR048278">
    <property type="entry name" value="PFN"/>
</dbReference>
<dbReference type="GO" id="GO:0005938">
    <property type="term" value="C:cell cortex"/>
    <property type="evidence" value="ECO:0007669"/>
    <property type="project" value="TreeGrafter"/>
</dbReference>
<keyword evidence="5" id="KW-0206">Cytoskeleton</keyword>
<evidence type="ECO:0000256" key="4">
    <source>
        <dbReference type="ARBA" id="ARBA00023203"/>
    </source>
</evidence>
<accession>A0A218WYP8</accession>
<protein>
    <recommendedName>
        <fullName evidence="8">Profilin</fullName>
    </recommendedName>
</protein>
<proteinExistence type="inferred from homology"/>
<dbReference type="AlphaFoldDB" id="A0A218WYP8"/>
<dbReference type="Proteomes" id="UP000197138">
    <property type="component" value="Unassembled WGS sequence"/>
</dbReference>
<dbReference type="SUPFAM" id="SSF55770">
    <property type="entry name" value="Profilin (actin-binding protein)"/>
    <property type="match status" value="1"/>
</dbReference>